<reference evidence="4 5" key="1">
    <citation type="submission" date="2019-03" db="EMBL/GenBank/DDBJ databases">
        <title>Genomic Encyclopedia of Type Strains, Phase IV (KMG-IV): sequencing the most valuable type-strain genomes for metagenomic binning, comparative biology and taxonomic classification.</title>
        <authorList>
            <person name="Goeker M."/>
        </authorList>
    </citation>
    <scope>NUCLEOTIDE SEQUENCE [LARGE SCALE GENOMIC DNA]</scope>
    <source>
        <strain evidence="4 5">DSM 21667</strain>
    </source>
</reference>
<proteinExistence type="predicted"/>
<comment type="caution">
    <text evidence="4">The sequence shown here is derived from an EMBL/GenBank/DDBJ whole genome shotgun (WGS) entry which is preliminary data.</text>
</comment>
<dbReference type="InterPro" id="IPR008207">
    <property type="entry name" value="Sig_transdc_His_kin_Hpt_dom"/>
</dbReference>
<dbReference type="Pfam" id="PF01627">
    <property type="entry name" value="Hpt"/>
    <property type="match status" value="1"/>
</dbReference>
<evidence type="ECO:0000256" key="2">
    <source>
        <dbReference type="PROSITE-ProRule" id="PRU00110"/>
    </source>
</evidence>
<dbReference type="EMBL" id="SNZH01000001">
    <property type="protein sequence ID" value="TDR48855.1"/>
    <property type="molecule type" value="Genomic_DNA"/>
</dbReference>
<evidence type="ECO:0000313" key="4">
    <source>
        <dbReference type="EMBL" id="TDR48855.1"/>
    </source>
</evidence>
<name>A0A4R6ZAD8_9GAMM</name>
<protein>
    <submittedName>
        <fullName evidence="4">Hpt domain-containing protein</fullName>
    </submittedName>
</protein>
<gene>
    <name evidence="4" type="ORF">DFR29_101479</name>
</gene>
<dbReference type="InterPro" id="IPR036641">
    <property type="entry name" value="HPT_dom_sf"/>
</dbReference>
<evidence type="ECO:0000256" key="1">
    <source>
        <dbReference type="ARBA" id="ARBA00023012"/>
    </source>
</evidence>
<evidence type="ECO:0000313" key="5">
    <source>
        <dbReference type="Proteomes" id="UP000295293"/>
    </source>
</evidence>
<sequence>MDKLDELRLRYLNSLPQKGQDLQAHWQRLLEHSLDRALLVELQQQVHRLSGSAPAYGFDEIGALARPLDARIAEWLRGENAQRETVEELVALLAAPVAQLVQALLHARG</sequence>
<dbReference type="PROSITE" id="PS50894">
    <property type="entry name" value="HPT"/>
    <property type="match status" value="1"/>
</dbReference>
<dbReference type="OrthoDB" id="5959919at2"/>
<feature type="modified residue" description="Phosphohistidine" evidence="2">
    <location>
        <position position="47"/>
    </location>
</feature>
<feature type="domain" description="HPt" evidence="3">
    <location>
        <begin position="1"/>
        <end position="107"/>
    </location>
</feature>
<dbReference type="GO" id="GO:0004672">
    <property type="term" value="F:protein kinase activity"/>
    <property type="evidence" value="ECO:0007669"/>
    <property type="project" value="UniProtKB-ARBA"/>
</dbReference>
<dbReference type="RefSeq" id="WP_133816958.1">
    <property type="nucleotide sequence ID" value="NZ_SNZH01000001.1"/>
</dbReference>
<dbReference type="Proteomes" id="UP000295293">
    <property type="component" value="Unassembled WGS sequence"/>
</dbReference>
<organism evidence="4 5">
    <name type="scientific">Tahibacter aquaticus</name>
    <dbReference type="NCBI Taxonomy" id="520092"/>
    <lineage>
        <taxon>Bacteria</taxon>
        <taxon>Pseudomonadati</taxon>
        <taxon>Pseudomonadota</taxon>
        <taxon>Gammaproteobacteria</taxon>
        <taxon>Lysobacterales</taxon>
        <taxon>Rhodanobacteraceae</taxon>
        <taxon>Tahibacter</taxon>
    </lineage>
</organism>
<dbReference type="GO" id="GO:0000160">
    <property type="term" value="P:phosphorelay signal transduction system"/>
    <property type="evidence" value="ECO:0007669"/>
    <property type="project" value="UniProtKB-KW"/>
</dbReference>
<dbReference type="Gene3D" id="1.20.120.160">
    <property type="entry name" value="HPT domain"/>
    <property type="match status" value="1"/>
</dbReference>
<dbReference type="SUPFAM" id="SSF47226">
    <property type="entry name" value="Histidine-containing phosphotransfer domain, HPT domain"/>
    <property type="match status" value="1"/>
</dbReference>
<keyword evidence="5" id="KW-1185">Reference proteome</keyword>
<keyword evidence="1" id="KW-0902">Two-component regulatory system</keyword>
<accession>A0A4R6ZAD8</accession>
<evidence type="ECO:0000259" key="3">
    <source>
        <dbReference type="PROSITE" id="PS50894"/>
    </source>
</evidence>
<dbReference type="AlphaFoldDB" id="A0A4R6ZAD8"/>
<keyword evidence="2" id="KW-0597">Phosphoprotein</keyword>